<dbReference type="EMBL" id="BPQV01000001">
    <property type="protein sequence ID" value="GJE25359.1"/>
    <property type="molecule type" value="Genomic_DNA"/>
</dbReference>
<keyword evidence="1" id="KW-0732">Signal</keyword>
<reference evidence="2" key="2">
    <citation type="submission" date="2021-08" db="EMBL/GenBank/DDBJ databases">
        <authorList>
            <person name="Tani A."/>
            <person name="Ola A."/>
            <person name="Ogura Y."/>
            <person name="Katsura K."/>
            <person name="Hayashi T."/>
        </authorList>
    </citation>
    <scope>NUCLEOTIDE SEQUENCE</scope>
    <source>
        <strain evidence="2">NBRC 15689</strain>
    </source>
</reference>
<protein>
    <submittedName>
        <fullName evidence="2">Uncharacterized protein</fullName>
    </submittedName>
</protein>
<keyword evidence="3" id="KW-1185">Reference proteome</keyword>
<evidence type="ECO:0000313" key="2">
    <source>
        <dbReference type="EMBL" id="GJE25359.1"/>
    </source>
</evidence>
<gene>
    <name evidence="2" type="ORF">LKMONMHP_0194</name>
</gene>
<feature type="chain" id="PRO_5045907185" evidence="1">
    <location>
        <begin position="23"/>
        <end position="44"/>
    </location>
</feature>
<proteinExistence type="predicted"/>
<name>A0ABQ4T4K8_METOR</name>
<organism evidence="2 3">
    <name type="scientific">Methylobacterium organophilum</name>
    <dbReference type="NCBI Taxonomy" id="410"/>
    <lineage>
        <taxon>Bacteria</taxon>
        <taxon>Pseudomonadati</taxon>
        <taxon>Pseudomonadota</taxon>
        <taxon>Alphaproteobacteria</taxon>
        <taxon>Hyphomicrobiales</taxon>
        <taxon>Methylobacteriaceae</taxon>
        <taxon>Methylobacterium</taxon>
    </lineage>
</organism>
<dbReference type="RefSeq" id="WP_276518061.1">
    <property type="nucleotide sequence ID" value="NZ_BPQV01000001.1"/>
</dbReference>
<evidence type="ECO:0000313" key="3">
    <source>
        <dbReference type="Proteomes" id="UP001055156"/>
    </source>
</evidence>
<comment type="caution">
    <text evidence="2">The sequence shown here is derived from an EMBL/GenBank/DDBJ whole genome shotgun (WGS) entry which is preliminary data.</text>
</comment>
<evidence type="ECO:0000256" key="1">
    <source>
        <dbReference type="SAM" id="SignalP"/>
    </source>
</evidence>
<dbReference type="Proteomes" id="UP001055156">
    <property type="component" value="Unassembled WGS sequence"/>
</dbReference>
<accession>A0ABQ4T4K8</accession>
<reference evidence="2" key="1">
    <citation type="journal article" date="2021" name="Front. Microbiol.">
        <title>Comprehensive Comparative Genomics and Phenotyping of Methylobacterium Species.</title>
        <authorList>
            <person name="Alessa O."/>
            <person name="Ogura Y."/>
            <person name="Fujitani Y."/>
            <person name="Takami H."/>
            <person name="Hayashi T."/>
            <person name="Sahin N."/>
            <person name="Tani A."/>
        </authorList>
    </citation>
    <scope>NUCLEOTIDE SEQUENCE</scope>
    <source>
        <strain evidence="2">NBRC 15689</strain>
    </source>
</reference>
<feature type="signal peptide" evidence="1">
    <location>
        <begin position="1"/>
        <end position="22"/>
    </location>
</feature>
<sequence length="44" mass="4163">MSRLVSAALVALSLVAGSAAQAQSFTAPAGIPVQAAPGAAVQGR</sequence>